<reference evidence="9" key="1">
    <citation type="journal article" date="2019" name="Int. J. Syst. Evol. Microbiol.">
        <title>The Global Catalogue of Microorganisms (GCM) 10K type strain sequencing project: providing services to taxonomists for standard genome sequencing and annotation.</title>
        <authorList>
            <consortium name="The Broad Institute Genomics Platform"/>
            <consortium name="The Broad Institute Genome Sequencing Center for Infectious Disease"/>
            <person name="Wu L."/>
            <person name="Ma J."/>
        </authorList>
    </citation>
    <scope>NUCLEOTIDE SEQUENCE [LARGE SCALE GENOMIC DNA]</scope>
    <source>
        <strain evidence="9">JCM 4594</strain>
    </source>
</reference>
<dbReference type="Pfam" id="PF00482">
    <property type="entry name" value="T2SSF"/>
    <property type="match status" value="1"/>
</dbReference>
<name>A0ABQ2ZZ01_9ACTN</name>
<organism evidence="8 9">
    <name type="scientific">Streptomyces xanthochromogenes</name>
    <dbReference type="NCBI Taxonomy" id="67384"/>
    <lineage>
        <taxon>Bacteria</taxon>
        <taxon>Bacillati</taxon>
        <taxon>Actinomycetota</taxon>
        <taxon>Actinomycetes</taxon>
        <taxon>Kitasatosporales</taxon>
        <taxon>Streptomycetaceae</taxon>
        <taxon>Streptomyces</taxon>
    </lineage>
</organism>
<evidence type="ECO:0000256" key="2">
    <source>
        <dbReference type="ARBA" id="ARBA00022475"/>
    </source>
</evidence>
<proteinExistence type="predicted"/>
<evidence type="ECO:0000259" key="7">
    <source>
        <dbReference type="Pfam" id="PF00482"/>
    </source>
</evidence>
<dbReference type="GeneID" id="96290137"/>
<evidence type="ECO:0000256" key="1">
    <source>
        <dbReference type="ARBA" id="ARBA00004651"/>
    </source>
</evidence>
<comment type="caution">
    <text evidence="8">The sequence shown here is derived from an EMBL/GenBank/DDBJ whole genome shotgun (WGS) entry which is preliminary data.</text>
</comment>
<sequence>MGLPTWAALCAGAAAWLWMGQDQGMRRARLMFAGAGGGGGRGGTPDAGAAFRASPLGRWLEKERRRADRRMEWLCLLAGLVLALLGGSVLPLVAGVVAVPLVGKRLRAREHERAKARRADEVIAWCAAVAGELRAGRQPGRALAAAARETAALGAATAPVVAAAAFGGDVPGALREAAREPGAEGLAGVAACWQVAVDGGAGLASGLERLEGVLRAEREQQEALRSELAGPRTTVLLLAFLPALGLVLGTAMGASPLKVLLHSAAGFGCLLVAGVLEAAGVWWAARIVRAGEDR</sequence>
<keyword evidence="9" id="KW-1185">Reference proteome</keyword>
<keyword evidence="4 6" id="KW-1133">Transmembrane helix</keyword>
<dbReference type="EMBL" id="BMUU01000003">
    <property type="protein sequence ID" value="GGY27619.1"/>
    <property type="molecule type" value="Genomic_DNA"/>
</dbReference>
<dbReference type="PANTHER" id="PTHR35007:SF4">
    <property type="entry name" value="CONSERVED TRANSMEMBRANE PROTEIN-RELATED"/>
    <property type="match status" value="1"/>
</dbReference>
<feature type="domain" description="Type II secretion system protein GspF" evidence="7">
    <location>
        <begin position="125"/>
        <end position="247"/>
    </location>
</feature>
<keyword evidence="5 6" id="KW-0472">Membrane</keyword>
<gene>
    <name evidence="8" type="ORF">GCM10010326_21470</name>
</gene>
<dbReference type="InterPro" id="IPR018076">
    <property type="entry name" value="T2SS_GspF_dom"/>
</dbReference>
<feature type="transmembrane region" description="Helical" evidence="6">
    <location>
        <begin position="76"/>
        <end position="103"/>
    </location>
</feature>
<dbReference type="Proteomes" id="UP000600946">
    <property type="component" value="Unassembled WGS sequence"/>
</dbReference>
<evidence type="ECO:0000313" key="8">
    <source>
        <dbReference type="EMBL" id="GGY27619.1"/>
    </source>
</evidence>
<dbReference type="RefSeq" id="WP_190026879.1">
    <property type="nucleotide sequence ID" value="NZ_BMUU01000003.1"/>
</dbReference>
<comment type="subcellular location">
    <subcellularLocation>
        <location evidence="1">Cell membrane</location>
        <topology evidence="1">Multi-pass membrane protein</topology>
    </subcellularLocation>
</comment>
<dbReference type="PANTHER" id="PTHR35007">
    <property type="entry name" value="INTEGRAL MEMBRANE PROTEIN-RELATED"/>
    <property type="match status" value="1"/>
</dbReference>
<keyword evidence="3 6" id="KW-0812">Transmembrane</keyword>
<protein>
    <submittedName>
        <fullName evidence="8">Membrane protein</fullName>
    </submittedName>
</protein>
<evidence type="ECO:0000313" key="9">
    <source>
        <dbReference type="Proteomes" id="UP000600946"/>
    </source>
</evidence>
<evidence type="ECO:0000256" key="3">
    <source>
        <dbReference type="ARBA" id="ARBA00022692"/>
    </source>
</evidence>
<evidence type="ECO:0000256" key="6">
    <source>
        <dbReference type="SAM" id="Phobius"/>
    </source>
</evidence>
<keyword evidence="2" id="KW-1003">Cell membrane</keyword>
<evidence type="ECO:0000256" key="4">
    <source>
        <dbReference type="ARBA" id="ARBA00022989"/>
    </source>
</evidence>
<evidence type="ECO:0000256" key="5">
    <source>
        <dbReference type="ARBA" id="ARBA00023136"/>
    </source>
</evidence>
<feature type="transmembrane region" description="Helical" evidence="6">
    <location>
        <begin position="260"/>
        <end position="285"/>
    </location>
</feature>
<accession>A0ABQ2ZZ01</accession>
<feature type="transmembrane region" description="Helical" evidence="6">
    <location>
        <begin position="235"/>
        <end position="254"/>
    </location>
</feature>